<dbReference type="CDD" id="cd03809">
    <property type="entry name" value="GT4_MtfB-like"/>
    <property type="match status" value="1"/>
</dbReference>
<feature type="domain" description="Glycosyl transferase family 1" evidence="2">
    <location>
        <begin position="241"/>
        <end position="360"/>
    </location>
</feature>
<gene>
    <name evidence="3" type="ORF">GCM10011517_25120</name>
</gene>
<dbReference type="RefSeq" id="WP_095594407.1">
    <property type="nucleotide sequence ID" value="NZ_BMKN01000002.1"/>
</dbReference>
<evidence type="ECO:0000313" key="3">
    <source>
        <dbReference type="EMBL" id="GGE56382.1"/>
    </source>
</evidence>
<reference evidence="3" key="1">
    <citation type="journal article" date="2014" name="Int. J. Syst. Evol. Microbiol.">
        <title>Complete genome sequence of Corynebacterium casei LMG S-19264T (=DSM 44701T), isolated from a smear-ripened cheese.</title>
        <authorList>
            <consortium name="US DOE Joint Genome Institute (JGI-PGF)"/>
            <person name="Walter F."/>
            <person name="Albersmeier A."/>
            <person name="Kalinowski J."/>
            <person name="Ruckert C."/>
        </authorList>
    </citation>
    <scope>NUCLEOTIDE SEQUENCE</scope>
    <source>
        <strain evidence="3">CGMCC 1.16012</strain>
    </source>
</reference>
<dbReference type="Pfam" id="PF00534">
    <property type="entry name" value="Glycos_transf_1"/>
    <property type="match status" value="1"/>
</dbReference>
<dbReference type="AlphaFoldDB" id="A0A917AIV2"/>
<proteinExistence type="predicted"/>
<evidence type="ECO:0000256" key="1">
    <source>
        <dbReference type="ARBA" id="ARBA00022679"/>
    </source>
</evidence>
<name>A0A917AIV2_9RHOB</name>
<comment type="caution">
    <text evidence="3">The sequence shown here is derived from an EMBL/GenBank/DDBJ whole genome shotgun (WGS) entry which is preliminary data.</text>
</comment>
<organism evidence="3 4">
    <name type="scientific">Actibacterium pelagium</name>
    <dbReference type="NCBI Taxonomy" id="2029103"/>
    <lineage>
        <taxon>Bacteria</taxon>
        <taxon>Pseudomonadati</taxon>
        <taxon>Pseudomonadota</taxon>
        <taxon>Alphaproteobacteria</taxon>
        <taxon>Rhodobacterales</taxon>
        <taxon>Roseobacteraceae</taxon>
        <taxon>Actibacterium</taxon>
    </lineage>
</organism>
<sequence>MPGAGTRTATTTSNPPARLLDLTRLISRVGRGALTGVDRVELAYLRHLSAEPVPLFLLVKTPLGYLLLPDGSGPDVLSRIDEGRPWGALDPLGRVRRRGSLEYRQALAYLRRNAVARCRRTGLARMLRQHVPAGTSVFNVGHSNLDDTTLGALREIEGAKISVLLHDAIPLDFPQYVAKGQPEVFLDKLSAVARYADRVIYSAESTQKDLARHLRHRLPAVIAPLGVEPLIPEALPADLTPDRPYYVILGTIEARKNHDLLLDVWEAMGPSPETPALYVLGRRGWRNDDVLQRLDAMKAAGYPLIERSALEDGPLATLLKGSRGLLFPSFAEGFGLPPLEAAALSVPVLASNIPVMSETLPEFPVYLSPDDPYSWRQVIEAWSVARPTLRLPDNLPDWEGHFRIVLSKAKGA</sequence>
<dbReference type="GO" id="GO:0016757">
    <property type="term" value="F:glycosyltransferase activity"/>
    <property type="evidence" value="ECO:0007669"/>
    <property type="project" value="InterPro"/>
</dbReference>
<dbReference type="PANTHER" id="PTHR46401:SF2">
    <property type="entry name" value="GLYCOSYLTRANSFERASE WBBK-RELATED"/>
    <property type="match status" value="1"/>
</dbReference>
<dbReference type="Proteomes" id="UP000606730">
    <property type="component" value="Unassembled WGS sequence"/>
</dbReference>
<dbReference type="InterPro" id="IPR001296">
    <property type="entry name" value="Glyco_trans_1"/>
</dbReference>
<evidence type="ECO:0000313" key="4">
    <source>
        <dbReference type="Proteomes" id="UP000606730"/>
    </source>
</evidence>
<keyword evidence="4" id="KW-1185">Reference proteome</keyword>
<evidence type="ECO:0000259" key="2">
    <source>
        <dbReference type="Pfam" id="PF00534"/>
    </source>
</evidence>
<reference evidence="3" key="2">
    <citation type="submission" date="2020-09" db="EMBL/GenBank/DDBJ databases">
        <authorList>
            <person name="Sun Q."/>
            <person name="Zhou Y."/>
        </authorList>
    </citation>
    <scope>NUCLEOTIDE SEQUENCE</scope>
    <source>
        <strain evidence="3">CGMCC 1.16012</strain>
    </source>
</reference>
<dbReference type="SUPFAM" id="SSF53756">
    <property type="entry name" value="UDP-Glycosyltransferase/glycogen phosphorylase"/>
    <property type="match status" value="1"/>
</dbReference>
<dbReference type="OrthoDB" id="9790710at2"/>
<keyword evidence="1 3" id="KW-0808">Transferase</keyword>
<dbReference type="PANTHER" id="PTHR46401">
    <property type="entry name" value="GLYCOSYLTRANSFERASE WBBK-RELATED"/>
    <property type="match status" value="1"/>
</dbReference>
<accession>A0A917AIV2</accession>
<dbReference type="EMBL" id="BMKN01000002">
    <property type="protein sequence ID" value="GGE56382.1"/>
    <property type="molecule type" value="Genomic_DNA"/>
</dbReference>
<dbReference type="Gene3D" id="3.40.50.2000">
    <property type="entry name" value="Glycogen Phosphorylase B"/>
    <property type="match status" value="1"/>
</dbReference>
<protein>
    <submittedName>
        <fullName evidence="3">Glycosyl transferase</fullName>
    </submittedName>
</protein>